<keyword evidence="3" id="KW-0539">Nucleus</keyword>
<evidence type="ECO:0000256" key="2">
    <source>
        <dbReference type="ARBA" id="ARBA00022763"/>
    </source>
</evidence>
<reference evidence="7" key="1">
    <citation type="journal article" date="2016" name="Genome Announc.">
        <title>Genome sequences of three species of Hanseniaspora isolated from spontaneous wine fermentations.</title>
        <authorList>
            <person name="Sternes P.R."/>
            <person name="Lee D."/>
            <person name="Kutyna D.R."/>
            <person name="Borneman A.R."/>
        </authorList>
    </citation>
    <scope>NUCLEOTIDE SEQUENCE [LARGE SCALE GENOMIC DNA]</scope>
    <source>
        <strain evidence="7">AWRI3579</strain>
    </source>
</reference>
<keyword evidence="4" id="KW-0175">Coiled coil</keyword>
<evidence type="ECO:0000256" key="3">
    <source>
        <dbReference type="ARBA" id="ARBA00023242"/>
    </source>
</evidence>
<comment type="subcellular location">
    <subcellularLocation>
        <location evidence="1">Nucleus</location>
    </subcellularLocation>
</comment>
<feature type="region of interest" description="Disordered" evidence="5">
    <location>
        <begin position="178"/>
        <end position="223"/>
    </location>
</feature>
<name>A0A1E5RHB2_9ASCO</name>
<accession>A0A1E5RHB2</accession>
<evidence type="ECO:0000256" key="1">
    <source>
        <dbReference type="ARBA" id="ARBA00004123"/>
    </source>
</evidence>
<evidence type="ECO:0000256" key="4">
    <source>
        <dbReference type="SAM" id="Coils"/>
    </source>
</evidence>
<keyword evidence="2" id="KW-0227">DNA damage</keyword>
<dbReference type="Proteomes" id="UP000095728">
    <property type="component" value="Unassembled WGS sequence"/>
</dbReference>
<dbReference type="AlphaFoldDB" id="A0A1E5RHB2"/>
<dbReference type="Pfam" id="PF09798">
    <property type="entry name" value="LCD1"/>
    <property type="match status" value="2"/>
</dbReference>
<dbReference type="InParanoid" id="A0A1E5RHB2"/>
<feature type="region of interest" description="Disordered" evidence="5">
    <location>
        <begin position="31"/>
        <end position="56"/>
    </location>
</feature>
<feature type="compositionally biased region" description="Polar residues" evidence="5">
    <location>
        <begin position="34"/>
        <end position="56"/>
    </location>
</feature>
<keyword evidence="7" id="KW-1185">Reference proteome</keyword>
<evidence type="ECO:0000256" key="5">
    <source>
        <dbReference type="SAM" id="MobiDB-lite"/>
    </source>
</evidence>
<gene>
    <name evidence="6" type="ORF">AWRI3579_g1600</name>
</gene>
<feature type="compositionally biased region" description="Polar residues" evidence="5">
    <location>
        <begin position="178"/>
        <end position="193"/>
    </location>
</feature>
<organism evidence="6 7">
    <name type="scientific">Hanseniaspora osmophila</name>
    <dbReference type="NCBI Taxonomy" id="56408"/>
    <lineage>
        <taxon>Eukaryota</taxon>
        <taxon>Fungi</taxon>
        <taxon>Dikarya</taxon>
        <taxon>Ascomycota</taxon>
        <taxon>Saccharomycotina</taxon>
        <taxon>Saccharomycetes</taxon>
        <taxon>Saccharomycodales</taxon>
        <taxon>Saccharomycodaceae</taxon>
        <taxon>Hanseniaspora</taxon>
    </lineage>
</organism>
<dbReference type="GO" id="GO:0000077">
    <property type="term" value="P:DNA damage checkpoint signaling"/>
    <property type="evidence" value="ECO:0007669"/>
    <property type="project" value="InterPro"/>
</dbReference>
<evidence type="ECO:0000313" key="7">
    <source>
        <dbReference type="Proteomes" id="UP000095728"/>
    </source>
</evidence>
<feature type="compositionally biased region" description="Basic and acidic residues" evidence="5">
    <location>
        <begin position="208"/>
        <end position="223"/>
    </location>
</feature>
<evidence type="ECO:0008006" key="8">
    <source>
        <dbReference type="Google" id="ProtNLM"/>
    </source>
</evidence>
<evidence type="ECO:0000313" key="6">
    <source>
        <dbReference type="EMBL" id="OEJ86256.1"/>
    </source>
</evidence>
<protein>
    <recommendedName>
        <fullName evidence="8">DNA damage checkpoint protein LCD1</fullName>
    </recommendedName>
</protein>
<proteinExistence type="predicted"/>
<dbReference type="InterPro" id="IPR018622">
    <property type="entry name" value="DNA_damage_chkpnt_Lcd1"/>
</dbReference>
<dbReference type="OrthoDB" id="4078000at2759"/>
<sequence length="835" mass="95547">MSLDNTIASDSDDDDLLLELAKYTQHTSKRNDVNGLSLSSNTNTPQGHASSDNANHSTTLVSFTHSKSSTPRTPLKQAPQNNAAHDLQLLLAKGEIAVLRSKLKALEVEREQDRKLFNEEKDTNQQKYAKDLEDVKYDLNKLEDEKQFLKLQLKTTARMTNVHNKSVDQNATMITSPNTILQNETIPNDNASSETEHSVNHKRLKQPKHAESKPSLGSDKKLENLPTKTKIKLHFRPKTHTDENIVLLNRVLKNKIPGLLHPCIYYLDRKSGHTEFHDYAMNIVSEYGLNKFIESILDYWLQKVNNILNTENKEGELPSDHTRYIPFILSIVSEIVKFRPSACDVDILVNLFIVIKKMISTFEYVFKSTTIDQKQNSKYLQKYAVHSRTSITKNSKQGQESWEMLYPESEYTSCSNGMSPGFTQDILAGDDSLFEIPTFHTEFVDIIIVIYSFDVLELISKNLSFQVQNKIKHEGNINTVDDTLVTKIMSLFDDLTYLYKLSNTISFQPIFHPIYNVSVIMESFLQISHLFLEHFQAGKLNVMEQTIYAKWQYLITRSSEWLIHLNLNNVLKTLPAKYNIHSLLRSIGSPYDAKNSNLEFGNLITSLETIMEDKVIYQPDPNAVTYIYFWNLFLTKQILSNISKYLFMMSTSDLLNFKSDEIKEILNNVIKLLSVQYPFLLKQTGEDFSLLQDIIVRCLRIIQHCHNMSLNTSSQDVPLRLENHSKNSKPWIENSAMKAAQRSTTNGSTHSASDRPIFDSVLNDEKYKLELIVTFSRIVFQNKDGEDVFVKKDKSVSNGNTSALIIKEICRDMLDTLITPDESDVIFDALTPTAT</sequence>
<dbReference type="FunCoup" id="A0A1E5RHB2">
    <property type="interactions" value="178"/>
</dbReference>
<comment type="caution">
    <text evidence="6">The sequence shown here is derived from an EMBL/GenBank/DDBJ whole genome shotgun (WGS) entry which is preliminary data.</text>
</comment>
<feature type="coiled-coil region" evidence="4">
    <location>
        <begin position="89"/>
        <end position="159"/>
    </location>
</feature>
<dbReference type="GO" id="GO:0005634">
    <property type="term" value="C:nucleus"/>
    <property type="evidence" value="ECO:0007669"/>
    <property type="project" value="UniProtKB-SubCell"/>
</dbReference>
<dbReference type="EMBL" id="LPNM01000006">
    <property type="protein sequence ID" value="OEJ86256.1"/>
    <property type="molecule type" value="Genomic_DNA"/>
</dbReference>